<dbReference type="GO" id="GO:0005615">
    <property type="term" value="C:extracellular space"/>
    <property type="evidence" value="ECO:0007669"/>
    <property type="project" value="Ensembl"/>
</dbReference>
<keyword evidence="5 8" id="KW-0339">Growth factor</keyword>
<dbReference type="GO" id="GO:0045893">
    <property type="term" value="P:positive regulation of DNA-templated transcription"/>
    <property type="evidence" value="ECO:0007669"/>
    <property type="project" value="Ensembl"/>
</dbReference>
<dbReference type="GO" id="GO:0007512">
    <property type="term" value="P:adult heart development"/>
    <property type="evidence" value="ECO:0007669"/>
    <property type="project" value="Ensembl"/>
</dbReference>
<keyword evidence="3" id="KW-0964">Secreted</keyword>
<dbReference type="GO" id="GO:0055117">
    <property type="term" value="P:regulation of cardiac muscle contraction"/>
    <property type="evidence" value="ECO:0007669"/>
    <property type="project" value="Ensembl"/>
</dbReference>
<dbReference type="InterPro" id="IPR017948">
    <property type="entry name" value="TGFb_CS"/>
</dbReference>
<dbReference type="SUPFAM" id="SSF57501">
    <property type="entry name" value="Cystine-knot cytokines"/>
    <property type="match status" value="1"/>
</dbReference>
<dbReference type="GO" id="GO:0010614">
    <property type="term" value="P:negative regulation of cardiac muscle hypertrophy"/>
    <property type="evidence" value="ECO:0007669"/>
    <property type="project" value="Ensembl"/>
</dbReference>
<dbReference type="AlphaFoldDB" id="A0A8D0DRJ9"/>
<dbReference type="FunFam" id="2.10.90.10:FF:000001">
    <property type="entry name" value="Bone morphogenetic protein 4"/>
    <property type="match status" value="1"/>
</dbReference>
<dbReference type="GO" id="GO:0030018">
    <property type="term" value="C:Z disc"/>
    <property type="evidence" value="ECO:0007669"/>
    <property type="project" value="Ensembl"/>
</dbReference>
<evidence type="ECO:0000256" key="5">
    <source>
        <dbReference type="ARBA" id="ARBA00023030"/>
    </source>
</evidence>
<dbReference type="GO" id="GO:0055010">
    <property type="term" value="P:ventricular cardiac muscle tissue morphogenesis"/>
    <property type="evidence" value="ECO:0007669"/>
    <property type="project" value="Ensembl"/>
</dbReference>
<comment type="subcellular location">
    <subcellularLocation>
        <location evidence="1">Secreted</location>
    </subcellularLocation>
</comment>
<evidence type="ECO:0000313" key="12">
    <source>
        <dbReference type="Proteomes" id="UP000694421"/>
    </source>
</evidence>
<keyword evidence="7" id="KW-0325">Glycoprotein</keyword>
<dbReference type="GeneTree" id="ENSGT00940000156279"/>
<dbReference type="InterPro" id="IPR001839">
    <property type="entry name" value="TGF-b_C"/>
</dbReference>
<dbReference type="GO" id="GO:0005179">
    <property type="term" value="F:hormone activity"/>
    <property type="evidence" value="ECO:0007669"/>
    <property type="project" value="Ensembl"/>
</dbReference>
<dbReference type="Gene3D" id="2.60.120.970">
    <property type="match status" value="1"/>
</dbReference>
<dbReference type="Ensembl" id="ENSSMRT00000023322.1">
    <property type="protein sequence ID" value="ENSSMRP00000019887.1"/>
    <property type="gene ID" value="ENSSMRG00000015494.1"/>
</dbReference>
<evidence type="ECO:0000256" key="3">
    <source>
        <dbReference type="ARBA" id="ARBA00022525"/>
    </source>
</evidence>
<dbReference type="GO" id="GO:0030308">
    <property type="term" value="P:negative regulation of cell growth"/>
    <property type="evidence" value="ECO:0007669"/>
    <property type="project" value="Ensembl"/>
</dbReference>
<dbReference type="PROSITE" id="PS00250">
    <property type="entry name" value="TGF_BETA_1"/>
    <property type="match status" value="1"/>
</dbReference>
<evidence type="ECO:0000256" key="6">
    <source>
        <dbReference type="ARBA" id="ARBA00023157"/>
    </source>
</evidence>
<dbReference type="GO" id="GO:0010613">
    <property type="term" value="P:positive regulation of cardiac muscle hypertrophy"/>
    <property type="evidence" value="ECO:0007669"/>
    <property type="project" value="Ensembl"/>
</dbReference>
<evidence type="ECO:0000256" key="2">
    <source>
        <dbReference type="ARBA" id="ARBA00006656"/>
    </source>
</evidence>
<evidence type="ECO:0000256" key="7">
    <source>
        <dbReference type="ARBA" id="ARBA00023180"/>
    </source>
</evidence>
<dbReference type="GO" id="GO:2000138">
    <property type="term" value="P:positive regulation of cell proliferation involved in heart morphogenesis"/>
    <property type="evidence" value="ECO:0007669"/>
    <property type="project" value="Ensembl"/>
</dbReference>
<dbReference type="GO" id="GO:0005125">
    <property type="term" value="F:cytokine activity"/>
    <property type="evidence" value="ECO:0007669"/>
    <property type="project" value="TreeGrafter"/>
</dbReference>
<dbReference type="GO" id="GO:0001822">
    <property type="term" value="P:kidney development"/>
    <property type="evidence" value="ECO:0007669"/>
    <property type="project" value="Ensembl"/>
</dbReference>
<feature type="chain" id="PRO_5034556312" evidence="9">
    <location>
        <begin position="22"/>
        <end position="411"/>
    </location>
</feature>
<dbReference type="GO" id="GO:0060298">
    <property type="term" value="P:positive regulation of sarcomere organization"/>
    <property type="evidence" value="ECO:0007669"/>
    <property type="project" value="Ensembl"/>
</dbReference>
<dbReference type="GO" id="GO:0055015">
    <property type="term" value="P:ventricular cardiac muscle cell development"/>
    <property type="evidence" value="ECO:0007669"/>
    <property type="project" value="Ensembl"/>
</dbReference>
<dbReference type="Proteomes" id="UP000694421">
    <property type="component" value="Unplaced"/>
</dbReference>
<evidence type="ECO:0000256" key="9">
    <source>
        <dbReference type="SAM" id="SignalP"/>
    </source>
</evidence>
<accession>A0A8D0DRJ9</accession>
<name>A0A8D0DRJ9_SALMN</name>
<dbReference type="GO" id="GO:0060347">
    <property type="term" value="P:heart trabecula formation"/>
    <property type="evidence" value="ECO:0007669"/>
    <property type="project" value="Ensembl"/>
</dbReference>
<dbReference type="GO" id="GO:0031433">
    <property type="term" value="F:telethonin binding"/>
    <property type="evidence" value="ECO:0007669"/>
    <property type="project" value="Ensembl"/>
</dbReference>
<dbReference type="Pfam" id="PF00688">
    <property type="entry name" value="TGFb_propeptide"/>
    <property type="match status" value="1"/>
</dbReference>
<sequence length="411" mass="46933">MESVAFQIWVSLPFLVHLASCSPIMSLDVPLLEEDLPFFDEQDAMLQNWQNKLLKAFNFSDIPAQEAAKVDPPEYMLELYNRFAADKLPMPSANIVRSFQNEEHNAQPIHFNGVWRYPLLFNISIPHYEKITMAELRLYTLAEDRMFCSGPKRKVTIFEVLEKEHGGQNGEERRRRLLVSTHICSTDNEWKAFEVTEATRKWHRSGSSTHRLEVQIENRAEEEAGRGGKMDIDVTSEAKHRPLLVVFSDDHRHAKEEEKEELNEMMDHEQGLGVANTFPSSPSVEKLLQISSNIIYDSTSRIRRNAKGGNCKKTSLHVDFKEIGWDSWIIAPPGYDAFQCAGECPYPLDKQHATTHAVLQTAVHLHFPERTSRACCVPTKLAPISLLYIDKGIVTFKAQYEDMAVAECGCR</sequence>
<dbReference type="GO" id="GO:0008083">
    <property type="term" value="F:growth factor activity"/>
    <property type="evidence" value="ECO:0007669"/>
    <property type="project" value="UniProtKB-KW"/>
</dbReference>
<feature type="domain" description="TGF-beta family profile" evidence="10">
    <location>
        <begin position="301"/>
        <end position="411"/>
    </location>
</feature>
<dbReference type="PANTHER" id="PTHR11848">
    <property type="entry name" value="TGF-BETA FAMILY"/>
    <property type="match status" value="1"/>
</dbReference>
<evidence type="ECO:0000256" key="4">
    <source>
        <dbReference type="ARBA" id="ARBA00022729"/>
    </source>
</evidence>
<dbReference type="GO" id="GO:0060391">
    <property type="term" value="P:positive regulation of SMAD protein signal transduction"/>
    <property type="evidence" value="ECO:0007669"/>
    <property type="project" value="Ensembl"/>
</dbReference>
<evidence type="ECO:0000256" key="1">
    <source>
        <dbReference type="ARBA" id="ARBA00004613"/>
    </source>
</evidence>
<dbReference type="Gene3D" id="2.10.90.10">
    <property type="entry name" value="Cystine-knot cytokines"/>
    <property type="match status" value="1"/>
</dbReference>
<dbReference type="GO" id="GO:0032924">
    <property type="term" value="P:activin receptor signaling pathway"/>
    <property type="evidence" value="ECO:0007669"/>
    <property type="project" value="Ensembl"/>
</dbReference>
<dbReference type="GO" id="GO:0033612">
    <property type="term" value="F:receptor serine/threonine kinase binding"/>
    <property type="evidence" value="ECO:0007669"/>
    <property type="project" value="Ensembl"/>
</dbReference>
<dbReference type="InterPro" id="IPR029034">
    <property type="entry name" value="Cystine-knot_cytokine"/>
</dbReference>
<comment type="similarity">
    <text evidence="2 8">Belongs to the TGF-beta family.</text>
</comment>
<proteinExistence type="inferred from homology"/>
<keyword evidence="6" id="KW-1015">Disulfide bond</keyword>
<dbReference type="InterPro" id="IPR015615">
    <property type="entry name" value="TGF-beta-rel"/>
</dbReference>
<reference evidence="11" key="2">
    <citation type="submission" date="2025-09" db="UniProtKB">
        <authorList>
            <consortium name="Ensembl"/>
        </authorList>
    </citation>
    <scope>IDENTIFICATION</scope>
</reference>
<dbReference type="PROSITE" id="PS51362">
    <property type="entry name" value="TGF_BETA_2"/>
    <property type="match status" value="1"/>
</dbReference>
<organism evidence="11 12">
    <name type="scientific">Salvator merianae</name>
    <name type="common">Argentine black and white tegu</name>
    <name type="synonym">Tupinambis merianae</name>
    <dbReference type="NCBI Taxonomy" id="96440"/>
    <lineage>
        <taxon>Eukaryota</taxon>
        <taxon>Metazoa</taxon>
        <taxon>Chordata</taxon>
        <taxon>Craniata</taxon>
        <taxon>Vertebrata</taxon>
        <taxon>Euteleostomi</taxon>
        <taxon>Lepidosauria</taxon>
        <taxon>Squamata</taxon>
        <taxon>Bifurcata</taxon>
        <taxon>Unidentata</taxon>
        <taxon>Episquamata</taxon>
        <taxon>Laterata</taxon>
        <taxon>Teiioidea</taxon>
        <taxon>Teiidae</taxon>
        <taxon>Salvator</taxon>
    </lineage>
</organism>
<dbReference type="Pfam" id="PF00019">
    <property type="entry name" value="TGF_beta"/>
    <property type="match status" value="1"/>
</dbReference>
<dbReference type="OMA" id="DNEWKTF"/>
<dbReference type="GO" id="GO:0060045">
    <property type="term" value="P:positive regulation of cardiac muscle cell proliferation"/>
    <property type="evidence" value="ECO:0007669"/>
    <property type="project" value="Ensembl"/>
</dbReference>
<dbReference type="GO" id="GO:0030509">
    <property type="term" value="P:BMP signaling pathway"/>
    <property type="evidence" value="ECO:0007669"/>
    <property type="project" value="Ensembl"/>
</dbReference>
<keyword evidence="4 9" id="KW-0732">Signal</keyword>
<protein>
    <submittedName>
        <fullName evidence="11">Bone morphotic protein 10</fullName>
    </submittedName>
</protein>
<dbReference type="InterPro" id="IPR001111">
    <property type="entry name" value="TGF-b_propeptide"/>
</dbReference>
<dbReference type="PANTHER" id="PTHR11848:SF39">
    <property type="entry name" value="BONE MORPHOGENETIC PROTEIN 10"/>
    <property type="match status" value="1"/>
</dbReference>
<dbReference type="GO" id="GO:0009986">
    <property type="term" value="C:cell surface"/>
    <property type="evidence" value="ECO:0007669"/>
    <property type="project" value="Ensembl"/>
</dbReference>
<dbReference type="SMART" id="SM00204">
    <property type="entry name" value="TGFB"/>
    <property type="match status" value="1"/>
</dbReference>
<evidence type="ECO:0000313" key="11">
    <source>
        <dbReference type="Ensembl" id="ENSSMRP00000019887.1"/>
    </source>
</evidence>
<dbReference type="GO" id="GO:1903242">
    <property type="term" value="P:regulation of cardiac muscle hypertrophy in response to stress"/>
    <property type="evidence" value="ECO:0007669"/>
    <property type="project" value="Ensembl"/>
</dbReference>
<dbReference type="GO" id="GO:0010596">
    <property type="term" value="P:negative regulation of endothelial cell migration"/>
    <property type="evidence" value="ECO:0007669"/>
    <property type="project" value="Ensembl"/>
</dbReference>
<dbReference type="GO" id="GO:0010628">
    <property type="term" value="P:positive regulation of gene expression"/>
    <property type="evidence" value="ECO:0007669"/>
    <property type="project" value="Ensembl"/>
</dbReference>
<evidence type="ECO:0000259" key="10">
    <source>
        <dbReference type="PROSITE" id="PS51362"/>
    </source>
</evidence>
<dbReference type="GO" id="GO:0061036">
    <property type="term" value="P:positive regulation of cartilage development"/>
    <property type="evidence" value="ECO:0007669"/>
    <property type="project" value="Ensembl"/>
</dbReference>
<dbReference type="GO" id="GO:0055009">
    <property type="term" value="P:atrial cardiac muscle tissue morphogenesis"/>
    <property type="evidence" value="ECO:0007669"/>
    <property type="project" value="Ensembl"/>
</dbReference>
<dbReference type="GO" id="GO:0060038">
    <property type="term" value="P:cardiac muscle cell proliferation"/>
    <property type="evidence" value="ECO:0007669"/>
    <property type="project" value="Ensembl"/>
</dbReference>
<evidence type="ECO:0000256" key="8">
    <source>
        <dbReference type="RuleBase" id="RU000354"/>
    </source>
</evidence>
<feature type="signal peptide" evidence="9">
    <location>
        <begin position="1"/>
        <end position="21"/>
    </location>
</feature>
<reference evidence="11" key="1">
    <citation type="submission" date="2025-08" db="UniProtKB">
        <authorList>
            <consortium name="Ensembl"/>
        </authorList>
    </citation>
    <scope>IDENTIFICATION</scope>
</reference>
<keyword evidence="12" id="KW-1185">Reference proteome</keyword>